<dbReference type="PANTHER" id="PTHR13903">
    <property type="entry name" value="PIRIN-RELATED"/>
    <property type="match status" value="1"/>
</dbReference>
<dbReference type="CDD" id="cd02909">
    <property type="entry name" value="cupin_pirin_N"/>
    <property type="match status" value="1"/>
</dbReference>
<evidence type="ECO:0000256" key="2">
    <source>
        <dbReference type="PIRSR" id="PIRSR006232-1"/>
    </source>
</evidence>
<protein>
    <submittedName>
        <fullName evidence="6">Pirin family protein</fullName>
    </submittedName>
</protein>
<sequence>MVIKMKAMEVEQLIQGTLIRDGGGVKLRRYIGADKTNHFEPILLFDYFDSSDPLDYLAGFPPHPHRGFETITYLMEGSITHEDNKGNKGVINAGGVQWMTAGKGIIHSEMPSSSTDRLHGLQLWLNLPAAEKWREPRYQEKSSDQLPIEVMESGATIKVIAGRIDQGLSSPIVEIATRPLFLDITLPANATIQQTIPDDYQAVLFVIEGTVNTGGQQITAGTLASLTNGERIQIEGKDKENRNHCLLIAAAKLHEPIVRYGPFVMNTQEEIMQAIHDFRTGHF</sequence>
<dbReference type="InterPro" id="IPR011051">
    <property type="entry name" value="RmlC_Cupin_sf"/>
</dbReference>
<dbReference type="InterPro" id="IPR014710">
    <property type="entry name" value="RmlC-like_jellyroll"/>
</dbReference>
<dbReference type="Proteomes" id="UP000866496">
    <property type="component" value="Unassembled WGS sequence"/>
</dbReference>
<reference evidence="6" key="1">
    <citation type="journal article" date="2018" name="Genome Biol.">
        <title>SKESA: strategic k-mer extension for scrupulous assemblies.</title>
        <authorList>
            <person name="Souvorov A."/>
            <person name="Agarwala R."/>
            <person name="Lipman D.J."/>
        </authorList>
    </citation>
    <scope>NUCLEOTIDE SEQUENCE</scope>
    <source>
        <strain evidence="6">AZ00058701</strain>
    </source>
</reference>
<organism evidence="6 7">
    <name type="scientific">Legionella pneumophila</name>
    <dbReference type="NCBI Taxonomy" id="446"/>
    <lineage>
        <taxon>Bacteria</taxon>
        <taxon>Pseudomonadati</taxon>
        <taxon>Pseudomonadota</taxon>
        <taxon>Gammaproteobacteria</taxon>
        <taxon>Legionellales</taxon>
        <taxon>Legionellaceae</taxon>
        <taxon>Legionella</taxon>
    </lineage>
</organism>
<evidence type="ECO:0000259" key="4">
    <source>
        <dbReference type="Pfam" id="PF02678"/>
    </source>
</evidence>
<dbReference type="Gene3D" id="2.60.120.10">
    <property type="entry name" value="Jelly Rolls"/>
    <property type="match status" value="2"/>
</dbReference>
<gene>
    <name evidence="6" type="ORF">JBJ86_13595</name>
</gene>
<dbReference type="PIRSF" id="PIRSF006232">
    <property type="entry name" value="Pirin"/>
    <property type="match status" value="1"/>
</dbReference>
<reference evidence="6" key="2">
    <citation type="submission" date="2019-10" db="EMBL/GenBank/DDBJ databases">
        <authorList>
            <consortium name="NCBI Pathogen Detection Project"/>
        </authorList>
    </citation>
    <scope>NUCLEOTIDE SEQUENCE</scope>
    <source>
        <strain evidence="6">AZ00058701</strain>
    </source>
</reference>
<evidence type="ECO:0000259" key="5">
    <source>
        <dbReference type="Pfam" id="PF05726"/>
    </source>
</evidence>
<evidence type="ECO:0000313" key="6">
    <source>
        <dbReference type="EMBL" id="HAU1881272.1"/>
    </source>
</evidence>
<evidence type="ECO:0000256" key="3">
    <source>
        <dbReference type="RuleBase" id="RU003457"/>
    </source>
</evidence>
<feature type="domain" description="Pirin C-terminal" evidence="5">
    <location>
        <begin position="182"/>
        <end position="283"/>
    </location>
</feature>
<accession>A0AAN5T1P3</accession>
<dbReference type="InterPro" id="IPR008778">
    <property type="entry name" value="Pirin_C_dom"/>
</dbReference>
<dbReference type="SUPFAM" id="SSF51182">
    <property type="entry name" value="RmlC-like cupins"/>
    <property type="match status" value="1"/>
</dbReference>
<dbReference type="Pfam" id="PF05726">
    <property type="entry name" value="Pirin_C"/>
    <property type="match status" value="1"/>
</dbReference>
<dbReference type="PANTHER" id="PTHR13903:SF8">
    <property type="entry name" value="PIRIN"/>
    <property type="match status" value="1"/>
</dbReference>
<comment type="cofactor">
    <cofactor evidence="2">
        <name>Fe cation</name>
        <dbReference type="ChEBI" id="CHEBI:24875"/>
    </cofactor>
    <text evidence="2">Binds 1 Fe cation per subunit.</text>
</comment>
<comment type="caution">
    <text evidence="6">The sequence shown here is derived from an EMBL/GenBank/DDBJ whole genome shotgun (WGS) entry which is preliminary data.</text>
</comment>
<dbReference type="CDD" id="cd02247">
    <property type="entry name" value="cupin_pirin_C"/>
    <property type="match status" value="1"/>
</dbReference>
<feature type="binding site" evidence="2">
    <location>
        <position position="107"/>
    </location>
    <ligand>
        <name>Fe cation</name>
        <dbReference type="ChEBI" id="CHEBI:24875"/>
    </ligand>
</feature>
<proteinExistence type="inferred from homology"/>
<keyword evidence="2" id="KW-0408">Iron</keyword>
<feature type="binding site" evidence="2">
    <location>
        <position position="63"/>
    </location>
    <ligand>
        <name>Fe cation</name>
        <dbReference type="ChEBI" id="CHEBI:24875"/>
    </ligand>
</feature>
<dbReference type="EMBL" id="DACWHX010000019">
    <property type="protein sequence ID" value="HAU1881272.1"/>
    <property type="molecule type" value="Genomic_DNA"/>
</dbReference>
<dbReference type="GO" id="GO:0046872">
    <property type="term" value="F:metal ion binding"/>
    <property type="evidence" value="ECO:0007669"/>
    <property type="project" value="UniProtKB-KW"/>
</dbReference>
<dbReference type="InterPro" id="IPR003829">
    <property type="entry name" value="Pirin_N_dom"/>
</dbReference>
<feature type="binding site" evidence="2">
    <location>
        <position position="109"/>
    </location>
    <ligand>
        <name>Fe cation</name>
        <dbReference type="ChEBI" id="CHEBI:24875"/>
    </ligand>
</feature>
<dbReference type="AlphaFoldDB" id="A0AAN5T1P3"/>
<name>A0AAN5T1P3_LEGPN</name>
<comment type="similarity">
    <text evidence="1 3">Belongs to the pirin family.</text>
</comment>
<dbReference type="Pfam" id="PF02678">
    <property type="entry name" value="Pirin"/>
    <property type="match status" value="1"/>
</dbReference>
<keyword evidence="2" id="KW-0479">Metal-binding</keyword>
<evidence type="ECO:0000313" key="7">
    <source>
        <dbReference type="Proteomes" id="UP000866496"/>
    </source>
</evidence>
<evidence type="ECO:0000256" key="1">
    <source>
        <dbReference type="ARBA" id="ARBA00008416"/>
    </source>
</evidence>
<feature type="binding site" evidence="2">
    <location>
        <position position="65"/>
    </location>
    <ligand>
        <name>Fe cation</name>
        <dbReference type="ChEBI" id="CHEBI:24875"/>
    </ligand>
</feature>
<feature type="domain" description="Pirin N-terminal" evidence="4">
    <location>
        <begin position="25"/>
        <end position="125"/>
    </location>
</feature>
<dbReference type="InterPro" id="IPR012093">
    <property type="entry name" value="Pirin"/>
</dbReference>